<keyword evidence="12 13" id="KW-0449">Lipoprotein</keyword>
<accession>A0ABZ1CJZ3</accession>
<keyword evidence="5 13" id="KW-0813">Transport</keyword>
<evidence type="ECO:0000256" key="2">
    <source>
        <dbReference type="ARBA" id="ARBA00009696"/>
    </source>
</evidence>
<evidence type="ECO:0000256" key="8">
    <source>
        <dbReference type="ARBA" id="ARBA00023136"/>
    </source>
</evidence>
<dbReference type="InterPro" id="IPR004565">
    <property type="entry name" value="OM_lipoprot_LolB"/>
</dbReference>
<dbReference type="PROSITE" id="PS51257">
    <property type="entry name" value="PROKAR_LIPOPROTEIN"/>
    <property type="match status" value="1"/>
</dbReference>
<evidence type="ECO:0000256" key="12">
    <source>
        <dbReference type="ARBA" id="ARBA00023288"/>
    </source>
</evidence>
<evidence type="ECO:0000256" key="10">
    <source>
        <dbReference type="ARBA" id="ARBA00023186"/>
    </source>
</evidence>
<evidence type="ECO:0000256" key="14">
    <source>
        <dbReference type="SAM" id="SignalP"/>
    </source>
</evidence>
<evidence type="ECO:0000256" key="11">
    <source>
        <dbReference type="ARBA" id="ARBA00023237"/>
    </source>
</evidence>
<evidence type="ECO:0000256" key="6">
    <source>
        <dbReference type="ARBA" id="ARBA00022729"/>
    </source>
</evidence>
<dbReference type="RefSeq" id="WP_324780239.1">
    <property type="nucleotide sequence ID" value="NZ_CP141769.1"/>
</dbReference>
<evidence type="ECO:0000256" key="5">
    <source>
        <dbReference type="ARBA" id="ARBA00022448"/>
    </source>
</evidence>
<gene>
    <name evidence="13 15" type="primary">lolB</name>
    <name evidence="15" type="ORF">VA613_02205</name>
</gene>
<evidence type="ECO:0000256" key="7">
    <source>
        <dbReference type="ARBA" id="ARBA00022927"/>
    </source>
</evidence>
<dbReference type="InterPro" id="IPR029046">
    <property type="entry name" value="LolA/LolB/LppX"/>
</dbReference>
<comment type="subunit">
    <text evidence="3 13">Monomer.</text>
</comment>
<protein>
    <recommendedName>
        <fullName evidence="4 13">Outer-membrane lipoprotein LolB</fullName>
    </recommendedName>
</protein>
<name>A0ABZ1CJZ3_9PROT</name>
<keyword evidence="10 13" id="KW-0143">Chaperone</keyword>
<dbReference type="Pfam" id="PF03550">
    <property type="entry name" value="LolB"/>
    <property type="match status" value="1"/>
</dbReference>
<evidence type="ECO:0000256" key="3">
    <source>
        <dbReference type="ARBA" id="ARBA00011245"/>
    </source>
</evidence>
<feature type="signal peptide" evidence="14">
    <location>
        <begin position="1"/>
        <end position="23"/>
    </location>
</feature>
<comment type="subcellular location">
    <subcellularLocation>
        <location evidence="1 13">Cell outer membrane</location>
        <topology evidence="1 13">Lipid-anchor</topology>
    </subcellularLocation>
</comment>
<sequence length="188" mass="20353">MRASFAAALLALVLGGCASVAPAPPGALEGARPAANWTLQGRIGVLSSEQNMSGHIRWQHRAESDDLLLTSPLGQGVARIVRDGAGIALELPNQPVRRARDADTLTREALGYELPVAGLAWWVQARPAPGQPFEATRDGSGRLTQLKQDGWTIDYLQYEDAMPARPRKLVVAREGLELRLVADQWTDE</sequence>
<keyword evidence="9 13" id="KW-0564">Palmitate</keyword>
<keyword evidence="7 13" id="KW-0653">Protein transport</keyword>
<keyword evidence="8 13" id="KW-0472">Membrane</keyword>
<feature type="chain" id="PRO_5045191335" description="Outer-membrane lipoprotein LolB" evidence="14">
    <location>
        <begin position="24"/>
        <end position="188"/>
    </location>
</feature>
<keyword evidence="11 13" id="KW-0998">Cell outer membrane</keyword>
<evidence type="ECO:0000313" key="16">
    <source>
        <dbReference type="Proteomes" id="UP001334732"/>
    </source>
</evidence>
<comment type="similarity">
    <text evidence="2 13">Belongs to the LolB family.</text>
</comment>
<dbReference type="CDD" id="cd16326">
    <property type="entry name" value="LolB"/>
    <property type="match status" value="1"/>
</dbReference>
<evidence type="ECO:0000256" key="9">
    <source>
        <dbReference type="ARBA" id="ARBA00023139"/>
    </source>
</evidence>
<proteinExistence type="inferred from homology"/>
<organism evidence="15 16">
    <name type="scientific">Thiobacillus sedimenti</name>
    <dbReference type="NCBI Taxonomy" id="3110231"/>
    <lineage>
        <taxon>Bacteria</taxon>
        <taxon>Pseudomonadati</taxon>
        <taxon>Pseudomonadota</taxon>
        <taxon>Betaproteobacteria</taxon>
        <taxon>Nitrosomonadales</taxon>
        <taxon>Thiobacillaceae</taxon>
        <taxon>Thiobacillus</taxon>
    </lineage>
</organism>
<dbReference type="HAMAP" id="MF_00233">
    <property type="entry name" value="LolB"/>
    <property type="match status" value="1"/>
</dbReference>
<keyword evidence="6 13" id="KW-0732">Signal</keyword>
<evidence type="ECO:0000313" key="15">
    <source>
        <dbReference type="EMBL" id="WRS39706.1"/>
    </source>
</evidence>
<dbReference type="Gene3D" id="2.50.20.10">
    <property type="entry name" value="Lipoprotein localisation LolA/LolB/LppX"/>
    <property type="match status" value="1"/>
</dbReference>
<evidence type="ECO:0000256" key="4">
    <source>
        <dbReference type="ARBA" id="ARBA00016202"/>
    </source>
</evidence>
<evidence type="ECO:0000256" key="13">
    <source>
        <dbReference type="HAMAP-Rule" id="MF_00233"/>
    </source>
</evidence>
<dbReference type="SUPFAM" id="SSF89392">
    <property type="entry name" value="Prokaryotic lipoproteins and lipoprotein localization factors"/>
    <property type="match status" value="1"/>
</dbReference>
<keyword evidence="16" id="KW-1185">Reference proteome</keyword>
<dbReference type="NCBIfam" id="TIGR00548">
    <property type="entry name" value="lolB"/>
    <property type="match status" value="1"/>
</dbReference>
<evidence type="ECO:0000256" key="1">
    <source>
        <dbReference type="ARBA" id="ARBA00004459"/>
    </source>
</evidence>
<dbReference type="EMBL" id="CP141769">
    <property type="protein sequence ID" value="WRS39706.1"/>
    <property type="molecule type" value="Genomic_DNA"/>
</dbReference>
<dbReference type="Proteomes" id="UP001334732">
    <property type="component" value="Chromosome"/>
</dbReference>
<reference evidence="15 16" key="1">
    <citation type="submission" date="2023-12" db="EMBL/GenBank/DDBJ databases">
        <title>Thiobacillus sedimentum sp. nov., a chemolithoautotrophic sulfur-oxidizing bacterium isolated from freshwater sediment.</title>
        <authorList>
            <person name="Luo J."/>
            <person name="Dai C."/>
        </authorList>
    </citation>
    <scope>NUCLEOTIDE SEQUENCE [LARGE SCALE GENOMIC DNA]</scope>
    <source>
        <strain evidence="15 16">SCUT-2</strain>
    </source>
</reference>
<comment type="function">
    <text evidence="13">Plays a critical role in the incorporation of lipoproteins in the outer membrane after they are released by the LolA protein.</text>
</comment>